<feature type="region of interest" description="Disordered" evidence="1">
    <location>
        <begin position="30"/>
        <end position="67"/>
    </location>
</feature>
<dbReference type="PROSITE" id="PS51257">
    <property type="entry name" value="PROKAR_LIPOPROTEIN"/>
    <property type="match status" value="1"/>
</dbReference>
<evidence type="ECO:0000313" key="2">
    <source>
        <dbReference type="EMBL" id="ADN36230.1"/>
    </source>
</evidence>
<feature type="compositionally biased region" description="Polar residues" evidence="1">
    <location>
        <begin position="30"/>
        <end position="62"/>
    </location>
</feature>
<dbReference type="Proteomes" id="UP000006565">
    <property type="component" value="Chromosome"/>
</dbReference>
<dbReference type="HOGENOM" id="CLU_753582_0_0_2"/>
<reference evidence="2 3" key="1">
    <citation type="journal article" date="2010" name="Stand. Genomic Sci.">
        <title>Complete genome sequence of Methanoplanus petrolearius type strain (SEBR 4847).</title>
        <authorList>
            <person name="Brambilla E."/>
            <person name="Djao O.D."/>
            <person name="Daligault H."/>
            <person name="Lapidus A."/>
            <person name="Lucas S."/>
            <person name="Hammon N."/>
            <person name="Nolan M."/>
            <person name="Tice H."/>
            <person name="Cheng J.F."/>
            <person name="Han C."/>
            <person name="Tapia R."/>
            <person name="Goodwin L."/>
            <person name="Pitluck S."/>
            <person name="Liolios K."/>
            <person name="Ivanova N."/>
            <person name="Mavromatis K."/>
            <person name="Mikhailova N."/>
            <person name="Pati A."/>
            <person name="Chen A."/>
            <person name="Palaniappan K."/>
            <person name="Land M."/>
            <person name="Hauser L."/>
            <person name="Chang Y.J."/>
            <person name="Jeffries C.D."/>
            <person name="Rohde M."/>
            <person name="Spring S."/>
            <person name="Sikorski J."/>
            <person name="Goker M."/>
            <person name="Woyke T."/>
            <person name="Bristow J."/>
            <person name="Eisen J.A."/>
            <person name="Markowitz V."/>
            <person name="Hugenholtz P."/>
            <person name="Kyrpides N.C."/>
            <person name="Klenk H.P."/>
        </authorList>
    </citation>
    <scope>NUCLEOTIDE SEQUENCE [LARGE SCALE GENOMIC DNA]</scope>
    <source>
        <strain evidence="3">DSM 11571 / OCM 486 / SEBR 4847</strain>
    </source>
</reference>
<sequence precursor="true">MKKQQKFIVILLVALCTILVVLTAGCTYNSPNQQESTQVTPTNAVTAETTQSSQPGSTQPTVSWKDFYPDHTEQEKSQLIEEAKDEIMRVFPDIEESTLNGEWIEHTRTTDNGLKEIGSPYIRFENIKSTSDDRKHAIFVDPESMEITYYTPYSANYKEPVISLDEGKEKATEFIKNVQGEDSIVYDPDAYMVVRDSYEIDERPVASVNYFKTSSGVIYQYDYVFAEYDMSHDRIERYSNGITSPDLLSGLTTLSAEPEISFDEAVKIVEDKIAERYDLDELELEYSKISSYDNYLFWWDDDDIVYADDPNPIPLVWCVGYSDKKTREETDEEITYPRSGGFRVDAHTGEIYTLTYSSYNIRKFDER</sequence>
<evidence type="ECO:0000313" key="3">
    <source>
        <dbReference type="Proteomes" id="UP000006565"/>
    </source>
</evidence>
<protein>
    <recommendedName>
        <fullName evidence="4">Propeptide PepSY amd peptidase M4</fullName>
    </recommendedName>
</protein>
<accession>E1RFK0</accession>
<keyword evidence="3" id="KW-1185">Reference proteome</keyword>
<dbReference type="eggNOG" id="arCOG06558">
    <property type="taxonomic scope" value="Archaea"/>
</dbReference>
<dbReference type="AlphaFoldDB" id="E1RFK0"/>
<dbReference type="EMBL" id="CP002117">
    <property type="protein sequence ID" value="ADN36230.1"/>
    <property type="molecule type" value="Genomic_DNA"/>
</dbReference>
<dbReference type="GeneID" id="9743941"/>
<evidence type="ECO:0008006" key="4">
    <source>
        <dbReference type="Google" id="ProtNLM"/>
    </source>
</evidence>
<dbReference type="KEGG" id="mpi:Mpet_1471"/>
<name>E1RFK0_METP4</name>
<dbReference type="OrthoDB" id="107458at2157"/>
<organism evidence="2 3">
    <name type="scientific">Methanolacinia petrolearia (strain DSM 11571 / OCM 486 / SEBR 4847)</name>
    <name type="common">Methanoplanus petrolearius</name>
    <dbReference type="NCBI Taxonomy" id="679926"/>
    <lineage>
        <taxon>Archaea</taxon>
        <taxon>Methanobacteriati</taxon>
        <taxon>Methanobacteriota</taxon>
        <taxon>Stenosarchaea group</taxon>
        <taxon>Methanomicrobia</taxon>
        <taxon>Methanomicrobiales</taxon>
        <taxon>Methanomicrobiaceae</taxon>
        <taxon>Methanolacinia</taxon>
    </lineage>
</organism>
<evidence type="ECO:0000256" key="1">
    <source>
        <dbReference type="SAM" id="MobiDB-lite"/>
    </source>
</evidence>
<proteinExistence type="predicted"/>
<gene>
    <name evidence="2" type="ordered locus">Mpet_1471</name>
</gene>
<dbReference type="RefSeq" id="WP_013329407.1">
    <property type="nucleotide sequence ID" value="NC_014507.1"/>
</dbReference>